<evidence type="ECO:0000313" key="3">
    <source>
        <dbReference type="Proteomes" id="UP000294003"/>
    </source>
</evidence>
<proteinExistence type="predicted"/>
<evidence type="ECO:0008006" key="4">
    <source>
        <dbReference type="Google" id="ProtNLM"/>
    </source>
</evidence>
<protein>
    <recommendedName>
        <fullName evidence="4">Fungal STAND N-terminal Goodbye domain-containing protein</fullName>
    </recommendedName>
</protein>
<gene>
    <name evidence="2" type="ORF">DL762_001633</name>
</gene>
<keyword evidence="1" id="KW-1133">Transmembrane helix</keyword>
<evidence type="ECO:0000256" key="1">
    <source>
        <dbReference type="SAM" id="Phobius"/>
    </source>
</evidence>
<name>A0ABY0HH56_9PEZI</name>
<dbReference type="Proteomes" id="UP000294003">
    <property type="component" value="Unassembled WGS sequence"/>
</dbReference>
<organism evidence="2 3">
    <name type="scientific">Monosporascus cannonballus</name>
    <dbReference type="NCBI Taxonomy" id="155416"/>
    <lineage>
        <taxon>Eukaryota</taxon>
        <taxon>Fungi</taxon>
        <taxon>Dikarya</taxon>
        <taxon>Ascomycota</taxon>
        <taxon>Pezizomycotina</taxon>
        <taxon>Sordariomycetes</taxon>
        <taxon>Xylariomycetidae</taxon>
        <taxon>Xylariales</taxon>
        <taxon>Xylariales incertae sedis</taxon>
        <taxon>Monosporascus</taxon>
    </lineage>
</organism>
<dbReference type="EMBL" id="QJNS01000027">
    <property type="protein sequence ID" value="RYO92487.1"/>
    <property type="molecule type" value="Genomic_DNA"/>
</dbReference>
<accession>A0ABY0HH56</accession>
<keyword evidence="1" id="KW-0812">Transmembrane</keyword>
<keyword evidence="3" id="KW-1185">Reference proteome</keyword>
<comment type="caution">
    <text evidence="2">The sequence shown here is derived from an EMBL/GenBank/DDBJ whole genome shotgun (WGS) entry which is preliminary data.</text>
</comment>
<sequence>MGIIYPDNQNRANRVQQLAVNIGSIQSEANDSLDRVDTAIKHQLKTVDDILKLEGFTSVEQLNAKIQGMMTPEQRATYEEQVKHIRNQNEITDKILEASTAVSFIAGVTGLAAAPVARILSTGALAAGADLFGRGFRAMLNGEEAGLAMMRAAFRTFRALRIGGEVSETAAKVARLVRTAAAVLSILGVVLDGIVLIYSAIEGAKQKDELQKAIRELCARRFQTKQLEDQLFATETYCSQVSAFLITYNVLKQQGQSEASIKIIMDALLKNVVENLTQDLAKITEDKIWGQVGDIDKQSNVAWTDDDPSHEWVKAFIESQEPLVPDHEDSVMAKSMLSRMEVELPEKGEVHTS</sequence>
<feature type="transmembrane region" description="Helical" evidence="1">
    <location>
        <begin position="180"/>
        <end position="201"/>
    </location>
</feature>
<evidence type="ECO:0000313" key="2">
    <source>
        <dbReference type="EMBL" id="RYO92487.1"/>
    </source>
</evidence>
<reference evidence="2 3" key="1">
    <citation type="submission" date="2018-06" db="EMBL/GenBank/DDBJ databases">
        <title>Complete Genomes of Monosporascus.</title>
        <authorList>
            <person name="Robinson A.J."/>
            <person name="Natvig D.O."/>
        </authorList>
    </citation>
    <scope>NUCLEOTIDE SEQUENCE [LARGE SCALE GENOMIC DNA]</scope>
    <source>
        <strain evidence="2 3">CBS 609.92</strain>
    </source>
</reference>
<keyword evidence="1" id="KW-0472">Membrane</keyword>